<dbReference type="Proteomes" id="UP000533954">
    <property type="component" value="Unassembled WGS sequence"/>
</dbReference>
<keyword evidence="7" id="KW-0808">Transferase</keyword>
<feature type="domain" description="PurM-like C-terminal" evidence="6">
    <location>
        <begin position="8"/>
        <end position="111"/>
    </location>
</feature>
<dbReference type="EC" id="2.7.9.3" evidence="2"/>
<dbReference type="GO" id="GO:0004756">
    <property type="term" value="F:selenide, water dikinase activity"/>
    <property type="evidence" value="ECO:0007669"/>
    <property type="project" value="UniProtKB-EC"/>
</dbReference>
<evidence type="ECO:0000259" key="6">
    <source>
        <dbReference type="Pfam" id="PF02769"/>
    </source>
</evidence>
<dbReference type="Gene3D" id="3.90.650.10">
    <property type="entry name" value="PurM-like C-terminal domain"/>
    <property type="match status" value="1"/>
</dbReference>
<evidence type="ECO:0000256" key="4">
    <source>
        <dbReference type="ARBA" id="ARBA00022840"/>
    </source>
</evidence>
<evidence type="ECO:0000256" key="3">
    <source>
        <dbReference type="ARBA" id="ARBA00022741"/>
    </source>
</evidence>
<proteinExistence type="predicted"/>
<evidence type="ECO:0000256" key="5">
    <source>
        <dbReference type="ARBA" id="ARBA00049005"/>
    </source>
</evidence>
<evidence type="ECO:0000313" key="8">
    <source>
        <dbReference type="Proteomes" id="UP000533954"/>
    </source>
</evidence>
<name>A0A7K7VS08_EUDEL</name>
<keyword evidence="4" id="KW-0067">ATP-binding</keyword>
<keyword evidence="7" id="KW-0418">Kinase</keyword>
<keyword evidence="8" id="KW-1185">Reference proteome</keyword>
<feature type="non-terminal residue" evidence="7">
    <location>
        <position position="127"/>
    </location>
</feature>
<dbReference type="Pfam" id="PF02769">
    <property type="entry name" value="AIRS_C"/>
    <property type="match status" value="1"/>
</dbReference>
<feature type="non-terminal residue" evidence="7">
    <location>
        <position position="1"/>
    </location>
</feature>
<evidence type="ECO:0000256" key="1">
    <source>
        <dbReference type="ARBA" id="ARBA00003786"/>
    </source>
</evidence>
<protein>
    <recommendedName>
        <fullName evidence="2">selenide, water dikinase</fullName>
        <ecNumber evidence="2">2.7.9.3</ecNumber>
    </recommendedName>
</protein>
<dbReference type="GO" id="GO:0005524">
    <property type="term" value="F:ATP binding"/>
    <property type="evidence" value="ECO:0007669"/>
    <property type="project" value="UniProtKB-KW"/>
</dbReference>
<comment type="catalytic activity">
    <reaction evidence="5">
        <text>hydrogenselenide + ATP + H2O = selenophosphate + AMP + phosphate + 2 H(+)</text>
        <dbReference type="Rhea" id="RHEA:18737"/>
        <dbReference type="ChEBI" id="CHEBI:15377"/>
        <dbReference type="ChEBI" id="CHEBI:15378"/>
        <dbReference type="ChEBI" id="CHEBI:16144"/>
        <dbReference type="ChEBI" id="CHEBI:29317"/>
        <dbReference type="ChEBI" id="CHEBI:30616"/>
        <dbReference type="ChEBI" id="CHEBI:43474"/>
        <dbReference type="ChEBI" id="CHEBI:456215"/>
        <dbReference type="EC" id="2.7.9.3"/>
    </reaction>
</comment>
<sequence length="127" mass="13258">AAGLMRLFGAHAATDVTGFGLVGHARALALQQRHPVTFVIHNLPLLAKMAAVSKASGARWGLLQGTAPETSGGLLVCLPREQAARFCAELKAPPRGPGHPAWIVGIVERGPPGARVIDKPRVIEVPP</sequence>
<dbReference type="InterPro" id="IPR010918">
    <property type="entry name" value="PurM-like_C_dom"/>
</dbReference>
<dbReference type="PANTHER" id="PTHR10256">
    <property type="entry name" value="SELENIDE, WATER DIKINASE"/>
    <property type="match status" value="1"/>
</dbReference>
<dbReference type="GO" id="GO:0005737">
    <property type="term" value="C:cytoplasm"/>
    <property type="evidence" value="ECO:0007669"/>
    <property type="project" value="TreeGrafter"/>
</dbReference>
<comment type="caution">
    <text evidence="7">The sequence shown here is derived from an EMBL/GenBank/DDBJ whole genome shotgun (WGS) entry which is preliminary data.</text>
</comment>
<dbReference type="PANTHER" id="PTHR10256:SF1">
    <property type="entry name" value="SELENIDE, WATER DIKINASE 2"/>
    <property type="match status" value="1"/>
</dbReference>
<dbReference type="GO" id="GO:0016260">
    <property type="term" value="P:selenocysteine biosynthetic process"/>
    <property type="evidence" value="ECO:0007669"/>
    <property type="project" value="TreeGrafter"/>
</dbReference>
<evidence type="ECO:0000256" key="2">
    <source>
        <dbReference type="ARBA" id="ARBA00011997"/>
    </source>
</evidence>
<dbReference type="InterPro" id="IPR004536">
    <property type="entry name" value="SPS/SelD"/>
</dbReference>
<dbReference type="SUPFAM" id="SSF56042">
    <property type="entry name" value="PurM C-terminal domain-like"/>
    <property type="match status" value="1"/>
</dbReference>
<reference evidence="7 8" key="1">
    <citation type="submission" date="2019-09" db="EMBL/GenBank/DDBJ databases">
        <title>Bird 10,000 Genomes (B10K) Project - Family phase.</title>
        <authorList>
            <person name="Zhang G."/>
        </authorList>
    </citation>
    <scope>NUCLEOTIDE SEQUENCE [LARGE SCALE GENOMIC DNA]</scope>
    <source>
        <strain evidence="7">B10K-LSUMZ-16893</strain>
    </source>
</reference>
<organism evidence="7 8">
    <name type="scientific">Eudromia elegans</name>
    <name type="common">Elegant crested-tinamou</name>
    <dbReference type="NCBI Taxonomy" id="8805"/>
    <lineage>
        <taxon>Eukaryota</taxon>
        <taxon>Metazoa</taxon>
        <taxon>Chordata</taxon>
        <taxon>Craniata</taxon>
        <taxon>Vertebrata</taxon>
        <taxon>Euteleostomi</taxon>
        <taxon>Archelosauria</taxon>
        <taxon>Archosauria</taxon>
        <taxon>Dinosauria</taxon>
        <taxon>Saurischia</taxon>
        <taxon>Theropoda</taxon>
        <taxon>Coelurosauria</taxon>
        <taxon>Aves</taxon>
        <taxon>Palaeognathae</taxon>
        <taxon>Tinamiformes</taxon>
        <taxon>Tinamidae</taxon>
        <taxon>Eudromia</taxon>
    </lineage>
</organism>
<gene>
    <name evidence="7" type="primary">Sephs1_1</name>
    <name evidence="7" type="ORF">EUDELE_R06601</name>
</gene>
<accession>A0A7K7VS08</accession>
<keyword evidence="3" id="KW-0547">Nucleotide-binding</keyword>
<dbReference type="AlphaFoldDB" id="A0A7K7VS08"/>
<evidence type="ECO:0000313" key="7">
    <source>
        <dbReference type="EMBL" id="NXA44223.1"/>
    </source>
</evidence>
<comment type="function">
    <text evidence="1">Synthesizes selenophosphate from selenide and ATP.</text>
</comment>
<dbReference type="EMBL" id="VZSX01000630">
    <property type="protein sequence ID" value="NXA44223.1"/>
    <property type="molecule type" value="Genomic_DNA"/>
</dbReference>
<dbReference type="InterPro" id="IPR036676">
    <property type="entry name" value="PurM-like_C_sf"/>
</dbReference>
<dbReference type="OrthoDB" id="409395at2759"/>